<evidence type="ECO:0000256" key="2">
    <source>
        <dbReference type="SAM" id="Phobius"/>
    </source>
</evidence>
<organism evidence="3 4">
    <name type="scientific">Achromobacter seleniivolatilans</name>
    <dbReference type="NCBI Taxonomy" id="3047478"/>
    <lineage>
        <taxon>Bacteria</taxon>
        <taxon>Pseudomonadati</taxon>
        <taxon>Pseudomonadota</taxon>
        <taxon>Betaproteobacteria</taxon>
        <taxon>Burkholderiales</taxon>
        <taxon>Alcaligenaceae</taxon>
        <taxon>Achromobacter</taxon>
    </lineage>
</organism>
<name>A0ABY9MAM6_9BURK</name>
<feature type="compositionally biased region" description="Polar residues" evidence="1">
    <location>
        <begin position="333"/>
        <end position="349"/>
    </location>
</feature>
<evidence type="ECO:0000313" key="4">
    <source>
        <dbReference type="Proteomes" id="UP001234798"/>
    </source>
</evidence>
<gene>
    <name evidence="3" type="ORF">RAS12_30880</name>
</gene>
<protein>
    <submittedName>
        <fullName evidence="3">Uncharacterized protein</fullName>
    </submittedName>
</protein>
<geneLocation type="plasmid" evidence="3 4">
    <name>unnamed</name>
</geneLocation>
<keyword evidence="2" id="KW-1133">Transmembrane helix</keyword>
<reference evidence="3 4" key="1">
    <citation type="submission" date="2023-08" db="EMBL/GenBank/DDBJ databases">
        <title>Achromobacter seleniivolatilans sp. nov., isolated from seleniferous soil.</title>
        <authorList>
            <person name="Zhang S."/>
            <person name="Li K."/>
            <person name="Peng J."/>
            <person name="Zhao Q."/>
            <person name="Wang H."/>
            <person name="Guo Y."/>
        </authorList>
    </citation>
    <scope>NUCLEOTIDE SEQUENCE [LARGE SCALE GENOMIC DNA]</scope>
    <source>
        <strain evidence="3 4">R39</strain>
        <plasmid evidence="3 4">unnamed</plasmid>
    </source>
</reference>
<dbReference type="RefSeq" id="WP_306952045.1">
    <property type="nucleotide sequence ID" value="NZ_CP132977.1"/>
</dbReference>
<keyword evidence="4" id="KW-1185">Reference proteome</keyword>
<dbReference type="Proteomes" id="UP001234798">
    <property type="component" value="Plasmid unnamed"/>
</dbReference>
<keyword evidence="2" id="KW-0812">Transmembrane</keyword>
<keyword evidence="3" id="KW-0614">Plasmid</keyword>
<sequence>MAPLNDLLAFFSSDRVVLIAGFMSALGLLAIVSRPILVRTYRNLRPQAVSGTDAELPPEEHRDSPVAPHLATISYSTLTSEIGIQIGGQLRRGHIQSAEALYCLWRSVTSSLDAPGSGEDWTRFHTAIVDEQKRVERHTAIVERTIAAYGYSFGGNRGRETILPHMLLMLAADELVRECRDDFIFGEPKDLDLVRHAWHSGQSLKLVDEVIWTMRLQNRYVELQKVERQPTTVADPRERMADLVASVERTIIEHGFRFGVNGDHEVSLPLEIRRIAADQIIRDCQGFLFPSSNVRDVELLLEQAADTGLGHRLVEDALQASRRANRYVERDYSQFSESPPGANLSSNGR</sequence>
<feature type="region of interest" description="Disordered" evidence="1">
    <location>
        <begin position="330"/>
        <end position="349"/>
    </location>
</feature>
<keyword evidence="2" id="KW-0472">Membrane</keyword>
<evidence type="ECO:0000313" key="3">
    <source>
        <dbReference type="EMBL" id="WMD24039.1"/>
    </source>
</evidence>
<feature type="transmembrane region" description="Helical" evidence="2">
    <location>
        <begin position="16"/>
        <end position="37"/>
    </location>
</feature>
<dbReference type="EMBL" id="CP132977">
    <property type="protein sequence ID" value="WMD24039.1"/>
    <property type="molecule type" value="Genomic_DNA"/>
</dbReference>
<proteinExistence type="predicted"/>
<evidence type="ECO:0000256" key="1">
    <source>
        <dbReference type="SAM" id="MobiDB-lite"/>
    </source>
</evidence>
<accession>A0ABY9MAM6</accession>